<dbReference type="PATRIC" id="fig|1347342.6.peg.2689"/>
<dbReference type="eggNOG" id="COG1524">
    <property type="taxonomic scope" value="Bacteria"/>
</dbReference>
<sequence>VSSCHPAKPLVNSSKQAQDTTDTPYVILISLDGFRWDYVNTYKPPALTDFIKNGTQAESLIPVFPSKTFPNHYSIATGMYPEKHGIIGNTFYNSSKDDIYKIGNREQVTDGSFYKGSPIWCHAENAGITTASYFFVGSEAEINGVRPTYYYDYDGRVKNSTRVNQAINWLKLPEEKRPHLIMMYFSDMDDIGHKYGPNNKAEIKNALFNLDSQLGDLFQGVKDTGLDVNILIVSDHGMTELQSSNFIPLETIKNEDEFLTIDNGSMLSIHPKENVDSSKIFETLKAKENHFKVYKTADTPGFEYTPKHKDWGSIQVVADSSYYFTSNKAIAHKKDIGQLHSGVHGFNPDYKDMHGIFYANGSAFKKGTTIEATKNINIYPLICELLGLEIPDNIDGDLGAIKDVIKN</sequence>
<feature type="non-terminal residue" evidence="1">
    <location>
        <position position="1"/>
    </location>
</feature>
<reference evidence="1 2" key="1">
    <citation type="journal article" date="2013" name="Appl. Environ. Microbiol.">
        <title>The genome of the alga-associated marine flavobacterium Formosa agariphila KMM 3901T reveals a broad potential for degradation of algal polysaccharides.</title>
        <authorList>
            <person name="Mann A.J."/>
            <person name="Hahnke R.L."/>
            <person name="Huang S."/>
            <person name="Werner J."/>
            <person name="Xing P."/>
            <person name="Barbeyron T."/>
            <person name="Huettel B."/>
            <person name="Stueber K."/>
            <person name="Reinhardt R."/>
            <person name="Harder J."/>
            <person name="Gloeckner F.O."/>
            <person name="Amann R.I."/>
            <person name="Teeling H."/>
        </authorList>
    </citation>
    <scope>NUCLEOTIDE SEQUENCE [LARGE SCALE GENOMIC DNA]</scope>
    <source>
        <strain evidence="2">DSM 15362 / KCTC 12365 / LMG 23005 / KMM 3901</strain>
    </source>
</reference>
<evidence type="ECO:0000313" key="2">
    <source>
        <dbReference type="Proteomes" id="UP000016160"/>
    </source>
</evidence>
<dbReference type="Pfam" id="PF01663">
    <property type="entry name" value="Phosphodiest"/>
    <property type="match status" value="1"/>
</dbReference>
<dbReference type="SUPFAM" id="SSF53649">
    <property type="entry name" value="Alkaline phosphatase-like"/>
    <property type="match status" value="1"/>
</dbReference>
<dbReference type="InterPro" id="IPR017850">
    <property type="entry name" value="Alkaline_phosphatase_core_sf"/>
</dbReference>
<dbReference type="AlphaFoldDB" id="T2KNS9"/>
<keyword evidence="1" id="KW-0378">Hydrolase</keyword>
<organism evidence="1 2">
    <name type="scientific">Formosa agariphila (strain DSM 15362 / KCTC 12365 / LMG 23005 / KMM 3901 / M-2Alg 35-1)</name>
    <dbReference type="NCBI Taxonomy" id="1347342"/>
    <lineage>
        <taxon>Bacteria</taxon>
        <taxon>Pseudomonadati</taxon>
        <taxon>Bacteroidota</taxon>
        <taxon>Flavobacteriia</taxon>
        <taxon>Flavobacteriales</taxon>
        <taxon>Flavobacteriaceae</taxon>
        <taxon>Formosa</taxon>
    </lineage>
</organism>
<dbReference type="InterPro" id="IPR002591">
    <property type="entry name" value="Phosphodiest/P_Trfase"/>
</dbReference>
<dbReference type="GO" id="GO:0047429">
    <property type="term" value="F:nucleoside triphosphate diphosphatase activity"/>
    <property type="evidence" value="ECO:0007669"/>
    <property type="project" value="UniProtKB-EC"/>
</dbReference>
<dbReference type="Proteomes" id="UP000016160">
    <property type="component" value="Chromosome"/>
</dbReference>
<dbReference type="Gene3D" id="3.30.1360.180">
    <property type="match status" value="1"/>
</dbReference>
<dbReference type="CDD" id="cd16018">
    <property type="entry name" value="Enpp"/>
    <property type="match status" value="1"/>
</dbReference>
<name>T2KNS9_FORAG</name>
<gene>
    <name evidence="1" type="ORF">BN863_26730</name>
</gene>
<proteinExistence type="predicted"/>
<dbReference type="HOGENOM" id="CLU_017594_1_1_10"/>
<accession>T2KNS9</accession>
<dbReference type="EMBL" id="HG315671">
    <property type="protein sequence ID" value="CDF80385.1"/>
    <property type="molecule type" value="Genomic_DNA"/>
</dbReference>
<dbReference type="GO" id="GO:0004528">
    <property type="term" value="F:phosphodiesterase I activity"/>
    <property type="evidence" value="ECO:0007669"/>
    <property type="project" value="UniProtKB-EC"/>
</dbReference>
<dbReference type="Gene3D" id="3.40.720.10">
    <property type="entry name" value="Alkaline Phosphatase, subunit A"/>
    <property type="match status" value="1"/>
</dbReference>
<dbReference type="PANTHER" id="PTHR10151:SF120">
    <property type="entry name" value="BIS(5'-ADENOSYL)-TRIPHOSPHATASE"/>
    <property type="match status" value="1"/>
</dbReference>
<keyword evidence="2" id="KW-1185">Reference proteome</keyword>
<evidence type="ECO:0000313" key="1">
    <source>
        <dbReference type="EMBL" id="CDF80385.1"/>
    </source>
</evidence>
<protein>
    <submittedName>
        <fullName evidence="1">Phosphodiesterase I</fullName>
        <ecNumber evidence="1">3.1.4.1</ecNumber>
        <ecNumber evidence="1">3.6.1.9</ecNumber>
    </submittedName>
</protein>
<dbReference type="PANTHER" id="PTHR10151">
    <property type="entry name" value="ECTONUCLEOTIDE PYROPHOSPHATASE/PHOSPHODIESTERASE"/>
    <property type="match status" value="1"/>
</dbReference>
<dbReference type="EC" id="3.6.1.9" evidence="1"/>
<dbReference type="EC" id="3.1.4.1" evidence="1"/>
<dbReference type="STRING" id="1347342.BN863_26730"/>